<dbReference type="InterPro" id="IPR036259">
    <property type="entry name" value="MFS_trans_sf"/>
</dbReference>
<dbReference type="GO" id="GO:0022857">
    <property type="term" value="F:transmembrane transporter activity"/>
    <property type="evidence" value="ECO:0007669"/>
    <property type="project" value="InterPro"/>
</dbReference>
<proteinExistence type="predicted"/>
<evidence type="ECO:0000256" key="5">
    <source>
        <dbReference type="SAM" id="Phobius"/>
    </source>
</evidence>
<evidence type="ECO:0008006" key="8">
    <source>
        <dbReference type="Google" id="ProtNLM"/>
    </source>
</evidence>
<sequence length="368" mass="39751">AVFIWGLSLYAIGALIAIPCIKAKSFGGFCAAIFIIGNGLGSLETAANPFITVCGPPKYAEMRINLSQAFNGIGSVVAPVLGSYVFFNFDDEKALANVQWVYLSIAVFVLLLATLFLFSNIPEITDADMAHQAESSNSDTHDKPLRKQYRLFHASFAQFCYCGAQVAIASMFINYATETRKNTSDSTGSKLFAGAQAAFAVGRFFGVFLMKYFKPRHIFLAFLSMCVIFICPAITERGDTGISMLYVVLFFESICFPTIVALGMRGLGRHTKRGSGFIIGGVIGGACVPPLTGVAADRHGTGMAMVVPLAFFVAAWSFPFCVNVLPGYKKGIDAFENTENEPSSIAEWGEKGSQDEQRHETVVGEVKA</sequence>
<keyword evidence="5" id="KW-1133">Transmembrane helix</keyword>
<dbReference type="PANTHER" id="PTHR43702:SF3">
    <property type="entry name" value="PROTEIN TSGA"/>
    <property type="match status" value="1"/>
</dbReference>
<evidence type="ECO:0000313" key="6">
    <source>
        <dbReference type="EMBL" id="KAF5260250.1"/>
    </source>
</evidence>
<keyword evidence="3" id="KW-0325">Glycoprotein</keyword>
<organism evidence="6 7">
    <name type="scientific">Fusarium oxysporum</name>
    <name type="common">Fusarium vascular wilt</name>
    <dbReference type="NCBI Taxonomy" id="5507"/>
    <lineage>
        <taxon>Eukaryota</taxon>
        <taxon>Fungi</taxon>
        <taxon>Dikarya</taxon>
        <taxon>Ascomycota</taxon>
        <taxon>Pezizomycotina</taxon>
        <taxon>Sordariomycetes</taxon>
        <taxon>Hypocreomycetidae</taxon>
        <taxon>Hypocreales</taxon>
        <taxon>Nectriaceae</taxon>
        <taxon>Fusarium</taxon>
        <taxon>Fusarium oxysporum species complex</taxon>
    </lineage>
</organism>
<dbReference type="Proteomes" id="UP000558688">
    <property type="component" value="Unassembled WGS sequence"/>
</dbReference>
<gene>
    <name evidence="6" type="ORF">FOXYS1_9113</name>
</gene>
<evidence type="ECO:0000256" key="3">
    <source>
        <dbReference type="ARBA" id="ARBA00023180"/>
    </source>
</evidence>
<feature type="transmembrane region" description="Helical" evidence="5">
    <location>
        <begin position="276"/>
        <end position="296"/>
    </location>
</feature>
<evidence type="ECO:0000313" key="7">
    <source>
        <dbReference type="Proteomes" id="UP000558688"/>
    </source>
</evidence>
<dbReference type="Pfam" id="PF07690">
    <property type="entry name" value="MFS_1"/>
    <property type="match status" value="1"/>
</dbReference>
<keyword evidence="2" id="KW-1003">Cell membrane</keyword>
<keyword evidence="5" id="KW-0472">Membrane</keyword>
<feature type="non-terminal residue" evidence="6">
    <location>
        <position position="368"/>
    </location>
</feature>
<feature type="compositionally biased region" description="Basic and acidic residues" evidence="4">
    <location>
        <begin position="348"/>
        <end position="368"/>
    </location>
</feature>
<feature type="transmembrane region" description="Helical" evidence="5">
    <location>
        <begin position="241"/>
        <end position="264"/>
    </location>
</feature>
<dbReference type="InterPro" id="IPR050375">
    <property type="entry name" value="MFS_TsgA-like"/>
</dbReference>
<feature type="transmembrane region" description="Helical" evidence="5">
    <location>
        <begin position="217"/>
        <end position="235"/>
    </location>
</feature>
<evidence type="ECO:0000256" key="4">
    <source>
        <dbReference type="SAM" id="MobiDB-lite"/>
    </source>
</evidence>
<dbReference type="Gene3D" id="1.20.1250.20">
    <property type="entry name" value="MFS general substrate transporter like domains"/>
    <property type="match status" value="2"/>
</dbReference>
<dbReference type="EMBL" id="JAAFOW010001531">
    <property type="protein sequence ID" value="KAF5260250.1"/>
    <property type="molecule type" value="Genomic_DNA"/>
</dbReference>
<dbReference type="SUPFAM" id="SSF103473">
    <property type="entry name" value="MFS general substrate transporter"/>
    <property type="match status" value="1"/>
</dbReference>
<dbReference type="AlphaFoldDB" id="A0A8H5ABJ4"/>
<feature type="transmembrane region" description="Helical" evidence="5">
    <location>
        <begin position="302"/>
        <end position="325"/>
    </location>
</feature>
<feature type="transmembrane region" description="Helical" evidence="5">
    <location>
        <begin position="151"/>
        <end position="173"/>
    </location>
</feature>
<dbReference type="PANTHER" id="PTHR43702">
    <property type="entry name" value="L-FUCOSE-PROTON SYMPORTER"/>
    <property type="match status" value="1"/>
</dbReference>
<feature type="transmembrane region" description="Helical" evidence="5">
    <location>
        <begin position="193"/>
        <end position="210"/>
    </location>
</feature>
<comment type="subcellular location">
    <subcellularLocation>
        <location evidence="1">Cell inner membrane</location>
        <topology evidence="1">Multi-pass membrane protein</topology>
    </subcellularLocation>
</comment>
<keyword evidence="5" id="KW-0812">Transmembrane</keyword>
<dbReference type="GO" id="GO:0005886">
    <property type="term" value="C:plasma membrane"/>
    <property type="evidence" value="ECO:0007669"/>
    <property type="project" value="UniProtKB-SubCell"/>
</dbReference>
<reference evidence="6" key="1">
    <citation type="submission" date="2020-02" db="EMBL/GenBank/DDBJ databases">
        <title>Identification and distribution of gene clusters putatively required for synthesis of sphingolipid metabolism inhibitors in phylogenetically diverse species of the filamentous fungus Fusarium.</title>
        <authorList>
            <person name="Kim H.-S."/>
            <person name="Busman M."/>
            <person name="Brown D.W."/>
            <person name="Divon H."/>
            <person name="Uhlig S."/>
            <person name="Proctor R.H."/>
        </authorList>
    </citation>
    <scope>NUCLEOTIDE SEQUENCE [LARGE SCALE GENOMIC DNA]</scope>
    <source>
        <strain evidence="6">NRRL 39464</strain>
    </source>
</reference>
<accession>A0A8H5ABJ4</accession>
<comment type="caution">
    <text evidence="6">The sequence shown here is derived from an EMBL/GenBank/DDBJ whole genome shotgun (WGS) entry which is preliminary data.</text>
</comment>
<feature type="region of interest" description="Disordered" evidence="4">
    <location>
        <begin position="343"/>
        <end position="368"/>
    </location>
</feature>
<evidence type="ECO:0000256" key="1">
    <source>
        <dbReference type="ARBA" id="ARBA00004429"/>
    </source>
</evidence>
<protein>
    <recommendedName>
        <fullName evidence="8">Glucose/galactose transporter</fullName>
    </recommendedName>
</protein>
<feature type="transmembrane region" description="Helical" evidence="5">
    <location>
        <begin position="69"/>
        <end position="87"/>
    </location>
</feature>
<evidence type="ECO:0000256" key="2">
    <source>
        <dbReference type="ARBA" id="ARBA00022475"/>
    </source>
</evidence>
<feature type="transmembrane region" description="Helical" evidence="5">
    <location>
        <begin position="99"/>
        <end position="119"/>
    </location>
</feature>
<name>A0A8H5ABJ4_FUSOX</name>
<dbReference type="InterPro" id="IPR011701">
    <property type="entry name" value="MFS"/>
</dbReference>